<dbReference type="OrthoDB" id="28233at2157"/>
<accession>A0A1I3BP44</accession>
<sequence length="76" mass="8672">MSHATLDDRGRLTLPKELRERYGERYHVVDLHDGIKLIPIDEDPLDALRDEFADVDETVDELRQGAREAALTDAGR</sequence>
<evidence type="ECO:0000313" key="2">
    <source>
        <dbReference type="EMBL" id="SFH63689.1"/>
    </source>
</evidence>
<dbReference type="AlphaFoldDB" id="A0A1I3BP44"/>
<dbReference type="InterPro" id="IPR007159">
    <property type="entry name" value="SpoVT-AbrB_dom"/>
</dbReference>
<feature type="domain" description="SpoVT-AbrB" evidence="1">
    <location>
        <begin position="4"/>
        <end position="45"/>
    </location>
</feature>
<keyword evidence="3" id="KW-1185">Reference proteome</keyword>
<dbReference type="Proteomes" id="UP000323537">
    <property type="component" value="Unassembled WGS sequence"/>
</dbReference>
<dbReference type="EMBL" id="FOPZ01000014">
    <property type="protein sequence ID" value="SFH63689.1"/>
    <property type="molecule type" value="Genomic_DNA"/>
</dbReference>
<dbReference type="SUPFAM" id="SSF89447">
    <property type="entry name" value="AbrB/MazE/MraZ-like"/>
    <property type="match status" value="1"/>
</dbReference>
<reference evidence="2 3" key="1">
    <citation type="submission" date="2016-10" db="EMBL/GenBank/DDBJ databases">
        <authorList>
            <person name="Varghese N."/>
            <person name="Submissions S."/>
        </authorList>
    </citation>
    <scope>NUCLEOTIDE SEQUENCE [LARGE SCALE GENOMIC DNA]</scope>
    <source>
        <strain evidence="2 3">CGMCC 1.6377</strain>
    </source>
</reference>
<dbReference type="GO" id="GO:0003677">
    <property type="term" value="F:DNA binding"/>
    <property type="evidence" value="ECO:0007669"/>
    <property type="project" value="InterPro"/>
</dbReference>
<evidence type="ECO:0000259" key="1">
    <source>
        <dbReference type="SMART" id="SM00966"/>
    </source>
</evidence>
<organism evidence="2 3">
    <name type="scientific">Halorubrum aquaticum</name>
    <dbReference type="NCBI Taxonomy" id="387340"/>
    <lineage>
        <taxon>Archaea</taxon>
        <taxon>Methanobacteriati</taxon>
        <taxon>Methanobacteriota</taxon>
        <taxon>Stenosarchaea group</taxon>
        <taxon>Halobacteria</taxon>
        <taxon>Halobacteriales</taxon>
        <taxon>Haloferacaceae</taxon>
        <taxon>Halorubrum</taxon>
    </lineage>
</organism>
<gene>
    <name evidence="2" type="ORF">SAMN04488066_1145</name>
</gene>
<protein>
    <recommendedName>
        <fullName evidence="1">SpoVT-AbrB domain-containing protein</fullName>
    </recommendedName>
</protein>
<name>A0A1I3BP44_9EURY</name>
<dbReference type="RefSeq" id="WP_149784899.1">
    <property type="nucleotide sequence ID" value="NZ_BAAADP010000005.1"/>
</dbReference>
<dbReference type="SMART" id="SM00966">
    <property type="entry name" value="SpoVT_AbrB"/>
    <property type="match status" value="1"/>
</dbReference>
<proteinExistence type="predicted"/>
<dbReference type="InterPro" id="IPR037914">
    <property type="entry name" value="SpoVT-AbrB_sf"/>
</dbReference>
<evidence type="ECO:0000313" key="3">
    <source>
        <dbReference type="Proteomes" id="UP000323537"/>
    </source>
</evidence>